<gene>
    <name evidence="1" type="ORF">S01H1_50413</name>
</gene>
<accession>X0WBM9</accession>
<organism evidence="1">
    <name type="scientific">marine sediment metagenome</name>
    <dbReference type="NCBI Taxonomy" id="412755"/>
    <lineage>
        <taxon>unclassified sequences</taxon>
        <taxon>metagenomes</taxon>
        <taxon>ecological metagenomes</taxon>
    </lineage>
</organism>
<dbReference type="AlphaFoldDB" id="X0WBM9"/>
<name>X0WBM9_9ZZZZ</name>
<protein>
    <submittedName>
        <fullName evidence="1">Uncharacterized protein</fullName>
    </submittedName>
</protein>
<proteinExistence type="predicted"/>
<comment type="caution">
    <text evidence="1">The sequence shown here is derived from an EMBL/GenBank/DDBJ whole genome shotgun (WGS) entry which is preliminary data.</text>
</comment>
<dbReference type="EMBL" id="BARS01032483">
    <property type="protein sequence ID" value="GAG28055.1"/>
    <property type="molecule type" value="Genomic_DNA"/>
</dbReference>
<sequence>MDDLTTAVSAANVLPPLSEPNGNGVAYDKFLAIYNEMRGIVPDTLNSEV</sequence>
<evidence type="ECO:0000313" key="1">
    <source>
        <dbReference type="EMBL" id="GAG28055.1"/>
    </source>
</evidence>
<reference evidence="1" key="1">
    <citation type="journal article" date="2014" name="Front. Microbiol.">
        <title>High frequency of phylogenetically diverse reductive dehalogenase-homologous genes in deep subseafloor sedimentary metagenomes.</title>
        <authorList>
            <person name="Kawai M."/>
            <person name="Futagami T."/>
            <person name="Toyoda A."/>
            <person name="Takaki Y."/>
            <person name="Nishi S."/>
            <person name="Hori S."/>
            <person name="Arai W."/>
            <person name="Tsubouchi T."/>
            <person name="Morono Y."/>
            <person name="Uchiyama I."/>
            <person name="Ito T."/>
            <person name="Fujiyama A."/>
            <person name="Inagaki F."/>
            <person name="Takami H."/>
        </authorList>
    </citation>
    <scope>NUCLEOTIDE SEQUENCE</scope>
    <source>
        <strain evidence="1">Expedition CK06-06</strain>
    </source>
</reference>